<dbReference type="PROSITE" id="PS50110">
    <property type="entry name" value="RESPONSE_REGULATORY"/>
    <property type="match status" value="1"/>
</dbReference>
<organism evidence="4 5">
    <name type="scientific">Luteimonas lutimaris</name>
    <dbReference type="NCBI Taxonomy" id="698645"/>
    <lineage>
        <taxon>Bacteria</taxon>
        <taxon>Pseudomonadati</taxon>
        <taxon>Pseudomonadota</taxon>
        <taxon>Gammaproteobacteria</taxon>
        <taxon>Lysobacterales</taxon>
        <taxon>Lysobacteraceae</taxon>
        <taxon>Luteimonas</taxon>
    </lineage>
</organism>
<dbReference type="Pfam" id="PF00072">
    <property type="entry name" value="Response_reg"/>
    <property type="match status" value="1"/>
</dbReference>
<evidence type="ECO:0000256" key="1">
    <source>
        <dbReference type="ARBA" id="ARBA00022553"/>
    </source>
</evidence>
<proteinExistence type="predicted"/>
<dbReference type="EMBL" id="BAAAZU010000009">
    <property type="protein sequence ID" value="GAA3924634.1"/>
    <property type="molecule type" value="Genomic_DNA"/>
</dbReference>
<protein>
    <recommendedName>
        <fullName evidence="3">Response regulatory domain-containing protein</fullName>
    </recommendedName>
</protein>
<feature type="domain" description="Response regulatory" evidence="3">
    <location>
        <begin position="13"/>
        <end position="125"/>
    </location>
</feature>
<gene>
    <name evidence="4" type="ORF">GCM10022229_18130</name>
</gene>
<keyword evidence="1 2" id="KW-0597">Phosphoprotein</keyword>
<evidence type="ECO:0000256" key="2">
    <source>
        <dbReference type="PROSITE-ProRule" id="PRU00169"/>
    </source>
</evidence>
<comment type="caution">
    <text evidence="4">The sequence shown here is derived from an EMBL/GenBank/DDBJ whole genome shotgun (WGS) entry which is preliminary data.</text>
</comment>
<dbReference type="RefSeq" id="WP_344759668.1">
    <property type="nucleotide sequence ID" value="NZ_BAAAZU010000009.1"/>
</dbReference>
<name>A0ABP7MMK4_9GAMM</name>
<dbReference type="InterPro" id="IPR050595">
    <property type="entry name" value="Bact_response_regulator"/>
</dbReference>
<accession>A0ABP7MMK4</accession>
<dbReference type="Proteomes" id="UP001501727">
    <property type="component" value="Unassembled WGS sequence"/>
</dbReference>
<feature type="modified residue" description="4-aspartylphosphate" evidence="2">
    <location>
        <position position="64"/>
    </location>
</feature>
<dbReference type="PANTHER" id="PTHR44591:SF3">
    <property type="entry name" value="RESPONSE REGULATORY DOMAIN-CONTAINING PROTEIN"/>
    <property type="match status" value="1"/>
</dbReference>
<reference evidence="5" key="1">
    <citation type="journal article" date="2019" name="Int. J. Syst. Evol. Microbiol.">
        <title>The Global Catalogue of Microorganisms (GCM) 10K type strain sequencing project: providing services to taxonomists for standard genome sequencing and annotation.</title>
        <authorList>
            <consortium name="The Broad Institute Genomics Platform"/>
            <consortium name="The Broad Institute Genome Sequencing Center for Infectious Disease"/>
            <person name="Wu L."/>
            <person name="Ma J."/>
        </authorList>
    </citation>
    <scope>NUCLEOTIDE SEQUENCE [LARGE SCALE GENOMIC DNA]</scope>
    <source>
        <strain evidence="5">JCM 16916</strain>
    </source>
</reference>
<sequence length="126" mass="13364">MTTSDAPAGRRWRVLLVDDSRDDAELTMIELRHAGIAADCALADSEATLRAALDGPAPDLVLSDLNMPGFDGTHALAIVRERAPAARFVFLTGALEDDADLPDADGVLLKHELHALPTLVRALLGS</sequence>
<dbReference type="SUPFAM" id="SSF52172">
    <property type="entry name" value="CheY-like"/>
    <property type="match status" value="1"/>
</dbReference>
<dbReference type="CDD" id="cd00156">
    <property type="entry name" value="REC"/>
    <property type="match status" value="1"/>
</dbReference>
<keyword evidence="5" id="KW-1185">Reference proteome</keyword>
<dbReference type="InterPro" id="IPR001789">
    <property type="entry name" value="Sig_transdc_resp-reg_receiver"/>
</dbReference>
<evidence type="ECO:0000313" key="5">
    <source>
        <dbReference type="Proteomes" id="UP001501727"/>
    </source>
</evidence>
<dbReference type="Gene3D" id="3.40.50.2300">
    <property type="match status" value="1"/>
</dbReference>
<dbReference type="InterPro" id="IPR011006">
    <property type="entry name" value="CheY-like_superfamily"/>
</dbReference>
<evidence type="ECO:0000313" key="4">
    <source>
        <dbReference type="EMBL" id="GAA3924634.1"/>
    </source>
</evidence>
<dbReference type="PANTHER" id="PTHR44591">
    <property type="entry name" value="STRESS RESPONSE REGULATOR PROTEIN 1"/>
    <property type="match status" value="1"/>
</dbReference>
<evidence type="ECO:0000259" key="3">
    <source>
        <dbReference type="PROSITE" id="PS50110"/>
    </source>
</evidence>
<dbReference type="SMART" id="SM00448">
    <property type="entry name" value="REC"/>
    <property type="match status" value="1"/>
</dbReference>